<dbReference type="InParanoid" id="A0A804IMP6"/>
<dbReference type="InterPro" id="IPR038511">
    <property type="entry name" value="TAP42/TAP46-like_sf"/>
</dbReference>
<accession>A0A804IMP6</accession>
<sequence>MGSQRIQLYSLSRDVVSMISTFITQAAKQQRYRDTMACPMMHHVPFFIGKLTEKVAEDDRTMVLKISKNHLKEFISICEALELVPEEELESSSQGGADTRATQRAKKNAHFKLQRGAEAKLQEIKERKERRQQSLREAKLQRVDCLHPLKLGRKMYLMMMARRKERLLISCTC</sequence>
<gene>
    <name evidence="1" type="ORF">GSMUA_114320.1</name>
</gene>
<dbReference type="EMBL" id="HG996469">
    <property type="protein sequence ID" value="CAG1841637.1"/>
    <property type="molecule type" value="Genomic_DNA"/>
</dbReference>
<dbReference type="AlphaFoldDB" id="A0A804IMP6"/>
<dbReference type="PANTHER" id="PTHR10933:SF9">
    <property type="entry name" value="IMMUNOGLOBULIN-BINDING PROTEIN 1"/>
    <property type="match status" value="1"/>
</dbReference>
<keyword evidence="3" id="KW-1185">Reference proteome</keyword>
<dbReference type="GO" id="GO:0009966">
    <property type="term" value="P:regulation of signal transduction"/>
    <property type="evidence" value="ECO:0007669"/>
    <property type="project" value="InterPro"/>
</dbReference>
<proteinExistence type="predicted"/>
<dbReference type="EnsemblPlants" id="Ma04_t09090.1">
    <property type="protein sequence ID" value="Ma04_p09090.1"/>
    <property type="gene ID" value="Ma04_g09090"/>
</dbReference>
<dbReference type="InterPro" id="IPR007304">
    <property type="entry name" value="TAP46-like"/>
</dbReference>
<dbReference type="Proteomes" id="UP000012960">
    <property type="component" value="Unplaced"/>
</dbReference>
<protein>
    <submittedName>
        <fullName evidence="1">(wild Malaysian banana) hypothetical protein</fullName>
    </submittedName>
</protein>
<dbReference type="Gene3D" id="1.25.40.540">
    <property type="entry name" value="TAP42-like family"/>
    <property type="match status" value="1"/>
</dbReference>
<reference evidence="1" key="1">
    <citation type="submission" date="2021-03" db="EMBL/GenBank/DDBJ databases">
        <authorList>
            <consortium name="Genoscope - CEA"/>
            <person name="William W."/>
        </authorList>
    </citation>
    <scope>NUCLEOTIDE SEQUENCE</scope>
    <source>
        <strain evidence="1">Doubled-haploid Pahang</strain>
    </source>
</reference>
<dbReference type="Gramene" id="Ma04_t09090.1">
    <property type="protein sequence ID" value="Ma04_p09090.1"/>
    <property type="gene ID" value="Ma04_g09090"/>
</dbReference>
<organism evidence="2 3">
    <name type="scientific">Musa acuminata subsp. malaccensis</name>
    <name type="common">Wild banana</name>
    <name type="synonym">Musa malaccensis</name>
    <dbReference type="NCBI Taxonomy" id="214687"/>
    <lineage>
        <taxon>Eukaryota</taxon>
        <taxon>Viridiplantae</taxon>
        <taxon>Streptophyta</taxon>
        <taxon>Embryophyta</taxon>
        <taxon>Tracheophyta</taxon>
        <taxon>Spermatophyta</taxon>
        <taxon>Magnoliopsida</taxon>
        <taxon>Liliopsida</taxon>
        <taxon>Zingiberales</taxon>
        <taxon>Musaceae</taxon>
        <taxon>Musa</taxon>
    </lineage>
</organism>
<evidence type="ECO:0000313" key="2">
    <source>
        <dbReference type="EnsemblPlants" id="Ma04_p09090.1"/>
    </source>
</evidence>
<reference evidence="2" key="2">
    <citation type="submission" date="2021-05" db="UniProtKB">
        <authorList>
            <consortium name="EnsemblPlants"/>
        </authorList>
    </citation>
    <scope>IDENTIFICATION</scope>
    <source>
        <strain evidence="2">subsp. malaccensis</strain>
    </source>
</reference>
<dbReference type="Pfam" id="PF04177">
    <property type="entry name" value="TAP42"/>
    <property type="match status" value="1"/>
</dbReference>
<dbReference type="PANTHER" id="PTHR10933">
    <property type="entry name" value="IMMUNOGLOBULIN-BINDING PROTEIN 1"/>
    <property type="match status" value="1"/>
</dbReference>
<name>A0A804IMP6_MUSAM</name>
<evidence type="ECO:0000313" key="1">
    <source>
        <dbReference type="EMBL" id="CAG1841637.1"/>
    </source>
</evidence>
<evidence type="ECO:0000313" key="3">
    <source>
        <dbReference type="Proteomes" id="UP000012960"/>
    </source>
</evidence>